<dbReference type="Gene3D" id="1.20.1250.20">
    <property type="entry name" value="MFS general substrate transporter like domains"/>
    <property type="match status" value="1"/>
</dbReference>
<feature type="transmembrane region" description="Helical" evidence="6">
    <location>
        <begin position="170"/>
        <end position="191"/>
    </location>
</feature>
<dbReference type="PANTHER" id="PTHR12778">
    <property type="entry name" value="SOLUTE CARRIER FAMILY 33 ACETYL-COA TRANSPORTER -RELATED"/>
    <property type="match status" value="1"/>
</dbReference>
<dbReference type="GO" id="GO:0022857">
    <property type="term" value="F:transmembrane transporter activity"/>
    <property type="evidence" value="ECO:0007669"/>
    <property type="project" value="InterPro"/>
</dbReference>
<evidence type="ECO:0000256" key="3">
    <source>
        <dbReference type="ARBA" id="ARBA00022692"/>
    </source>
</evidence>
<keyword evidence="3 6" id="KW-0812">Transmembrane</keyword>
<feature type="transmembrane region" description="Helical" evidence="6">
    <location>
        <begin position="393"/>
        <end position="413"/>
    </location>
</feature>
<dbReference type="PANTHER" id="PTHR12778:SF10">
    <property type="entry name" value="MAJOR FACILITATOR SUPERFAMILY DOMAIN-CONTAINING PROTEIN 3"/>
    <property type="match status" value="1"/>
</dbReference>
<evidence type="ECO:0000256" key="4">
    <source>
        <dbReference type="ARBA" id="ARBA00022989"/>
    </source>
</evidence>
<dbReference type="SUPFAM" id="SSF103473">
    <property type="entry name" value="MFS general substrate transporter"/>
    <property type="match status" value="1"/>
</dbReference>
<feature type="transmembrane region" description="Helical" evidence="6">
    <location>
        <begin position="135"/>
        <end position="158"/>
    </location>
</feature>
<keyword evidence="4 6" id="KW-1133">Transmembrane helix</keyword>
<feature type="transmembrane region" description="Helical" evidence="6">
    <location>
        <begin position="97"/>
        <end position="115"/>
    </location>
</feature>
<feature type="transmembrane region" description="Helical" evidence="6">
    <location>
        <begin position="72"/>
        <end position="92"/>
    </location>
</feature>
<dbReference type="Proteomes" id="UP000444316">
    <property type="component" value="Unassembled WGS sequence"/>
</dbReference>
<dbReference type="GO" id="GO:0016020">
    <property type="term" value="C:membrane"/>
    <property type="evidence" value="ECO:0007669"/>
    <property type="project" value="UniProtKB-SubCell"/>
</dbReference>
<evidence type="ECO:0000313" key="8">
    <source>
        <dbReference type="Proteomes" id="UP000444316"/>
    </source>
</evidence>
<dbReference type="AlphaFoldDB" id="A0A845I617"/>
<keyword evidence="2" id="KW-0813">Transport</keyword>
<organism evidence="7 8">
    <name type="scientific">Duganella fentianensis</name>
    <dbReference type="NCBI Taxonomy" id="2692177"/>
    <lineage>
        <taxon>Bacteria</taxon>
        <taxon>Pseudomonadati</taxon>
        <taxon>Pseudomonadota</taxon>
        <taxon>Betaproteobacteria</taxon>
        <taxon>Burkholderiales</taxon>
        <taxon>Oxalobacteraceae</taxon>
        <taxon>Telluria group</taxon>
        <taxon>Duganella</taxon>
    </lineage>
</organism>
<proteinExistence type="predicted"/>
<evidence type="ECO:0000256" key="5">
    <source>
        <dbReference type="ARBA" id="ARBA00023136"/>
    </source>
</evidence>
<comment type="caution">
    <text evidence="7">The sequence shown here is derived from an EMBL/GenBank/DDBJ whole genome shotgun (WGS) entry which is preliminary data.</text>
</comment>
<dbReference type="EMBL" id="WWCL01000009">
    <property type="protein sequence ID" value="MYN47701.1"/>
    <property type="molecule type" value="Genomic_DNA"/>
</dbReference>
<dbReference type="InterPro" id="IPR004752">
    <property type="entry name" value="AmpG_permease/AT-1"/>
</dbReference>
<dbReference type="InterPro" id="IPR011701">
    <property type="entry name" value="MFS"/>
</dbReference>
<feature type="transmembrane region" description="Helical" evidence="6">
    <location>
        <begin position="324"/>
        <end position="348"/>
    </location>
</feature>
<evidence type="ECO:0000256" key="1">
    <source>
        <dbReference type="ARBA" id="ARBA00004141"/>
    </source>
</evidence>
<keyword evidence="5 6" id="KW-0472">Membrane</keyword>
<feature type="transmembrane region" description="Helical" evidence="6">
    <location>
        <begin position="297"/>
        <end position="318"/>
    </location>
</feature>
<dbReference type="RefSeq" id="WP_161037080.1">
    <property type="nucleotide sequence ID" value="NZ_WWCL01000009.1"/>
</dbReference>
<keyword evidence="8" id="KW-1185">Reference proteome</keyword>
<feature type="transmembrane region" description="Helical" evidence="6">
    <location>
        <begin position="360"/>
        <end position="381"/>
    </location>
</feature>
<name>A0A845I617_9BURK</name>
<sequence>MLPRRHPLFWIPSLYFAQGLPYAIVMTMAAIMYKRLGVSNEQIAWCSSLLGMAWVVKPLWSPLLELAPSKKWAIVTFQALGGACLLAAALVLRGAGFFTFSVAALALLSLASASHDIAADGLYIGQLTPRQQAMYSGWLGTFWNGGKLFVQGAVVVLAGELEARYDVRTAWAVALALPGAALLLLAAYHGWAAPADLRADPADAASRQPWRTSADVLLSFFRKPGIWLAIVFVLLFRVAEGQVQTIGRLFLIDDRAHGGLGMSTLDMGIAYGSFSTVAYIAGSILGGYFGAWRGLRLAMPVLILAMNLPTVTFCYLSVALPDNLALITAVLSAEMFGFGFGFAGLVMYMMQVVAPGKYPAAHYALGTGVMQLGLVLSTMVSGKIQASLGYHDFFIWGLLAALPSLLLTFVVALPGKPQQATLATGATP</sequence>
<dbReference type="InterPro" id="IPR036259">
    <property type="entry name" value="MFS_trans_sf"/>
</dbReference>
<comment type="subcellular location">
    <subcellularLocation>
        <location evidence="1">Membrane</location>
        <topology evidence="1">Multi-pass membrane protein</topology>
    </subcellularLocation>
</comment>
<dbReference type="Pfam" id="PF07690">
    <property type="entry name" value="MFS_1"/>
    <property type="match status" value="1"/>
</dbReference>
<feature type="transmembrane region" description="Helical" evidence="6">
    <location>
        <begin position="12"/>
        <end position="31"/>
    </location>
</feature>
<reference evidence="7" key="1">
    <citation type="submission" date="2019-12" db="EMBL/GenBank/DDBJ databases">
        <title>Novel species isolated from a subtropical stream in China.</title>
        <authorList>
            <person name="Lu H."/>
        </authorList>
    </citation>
    <scope>NUCLEOTIDE SEQUENCE [LARGE SCALE GENOMIC DNA]</scope>
    <source>
        <strain evidence="7">FT93W</strain>
    </source>
</reference>
<feature type="transmembrane region" description="Helical" evidence="6">
    <location>
        <begin position="269"/>
        <end position="290"/>
    </location>
</feature>
<gene>
    <name evidence="7" type="ORF">GTP23_21935</name>
</gene>
<evidence type="ECO:0000256" key="6">
    <source>
        <dbReference type="SAM" id="Phobius"/>
    </source>
</evidence>
<protein>
    <submittedName>
        <fullName evidence="7">MFS transporter</fullName>
    </submittedName>
</protein>
<evidence type="ECO:0000256" key="2">
    <source>
        <dbReference type="ARBA" id="ARBA00022448"/>
    </source>
</evidence>
<accession>A0A845I617</accession>
<evidence type="ECO:0000313" key="7">
    <source>
        <dbReference type="EMBL" id="MYN47701.1"/>
    </source>
</evidence>